<dbReference type="InterPro" id="IPR052016">
    <property type="entry name" value="Bact_Sigma-Reg"/>
</dbReference>
<dbReference type="InterPro" id="IPR001932">
    <property type="entry name" value="PPM-type_phosphatase-like_dom"/>
</dbReference>
<dbReference type="AlphaFoldDB" id="A0A250VSC3"/>
<sequence length="132" mass="13981">MAVGSVVGGGPRARAWIGRLRGAVRNLASTGLPPDELLSRLDHLATRWGHGPDARQGFFRGATCLYAIYDPVSRHCAVSRAGHRPPAVISPHGRVEFPDVPPGRPSAWAAAPSPQRSGRCPRAANWCSTATA</sequence>
<accession>A0A250VSC3</accession>
<proteinExistence type="predicted"/>
<keyword evidence="5" id="KW-1185">Reference proteome</keyword>
<reference evidence="5" key="1">
    <citation type="submission" date="2017-05" db="EMBL/GenBank/DDBJ databases">
        <title>Streptomyces olivochromogenes NBRC 3561 whole genome shotgun sequence.</title>
        <authorList>
            <person name="Dohra H."/>
            <person name="Kodani S."/>
        </authorList>
    </citation>
    <scope>NUCLEOTIDE SEQUENCE [LARGE SCALE GENOMIC DNA]</scope>
    <source>
        <strain evidence="5">NBRC 3561</strain>
    </source>
</reference>
<protein>
    <recommendedName>
        <fullName evidence="3">PPM-type phosphatase domain-containing protein</fullName>
    </recommendedName>
</protein>
<comment type="caution">
    <text evidence="4">The sequence shown here is derived from an EMBL/GenBank/DDBJ whole genome shotgun (WGS) entry which is preliminary data.</text>
</comment>
<name>A0A250VSC3_STROL</name>
<evidence type="ECO:0000259" key="3">
    <source>
        <dbReference type="Pfam" id="PF07228"/>
    </source>
</evidence>
<evidence type="ECO:0000256" key="2">
    <source>
        <dbReference type="SAM" id="MobiDB-lite"/>
    </source>
</evidence>
<dbReference type="InterPro" id="IPR036457">
    <property type="entry name" value="PPM-type-like_dom_sf"/>
</dbReference>
<dbReference type="Gene3D" id="3.60.40.10">
    <property type="entry name" value="PPM-type phosphatase domain"/>
    <property type="match status" value="1"/>
</dbReference>
<dbReference type="PANTHER" id="PTHR43156">
    <property type="entry name" value="STAGE II SPORULATION PROTEIN E-RELATED"/>
    <property type="match status" value="1"/>
</dbReference>
<organism evidence="4 5">
    <name type="scientific">Streptomyces olivochromogenes</name>
    <dbReference type="NCBI Taxonomy" id="1963"/>
    <lineage>
        <taxon>Bacteria</taxon>
        <taxon>Bacillati</taxon>
        <taxon>Actinomycetota</taxon>
        <taxon>Actinomycetes</taxon>
        <taxon>Kitasatosporales</taxon>
        <taxon>Streptomycetaceae</taxon>
        <taxon>Streptomyces</taxon>
    </lineage>
</organism>
<feature type="domain" description="PPM-type phosphatase" evidence="3">
    <location>
        <begin position="2"/>
        <end position="105"/>
    </location>
</feature>
<dbReference type="GO" id="GO:0016791">
    <property type="term" value="F:phosphatase activity"/>
    <property type="evidence" value="ECO:0007669"/>
    <property type="project" value="TreeGrafter"/>
</dbReference>
<dbReference type="EMBL" id="BDQI01000030">
    <property type="protein sequence ID" value="GAX56870.1"/>
    <property type="molecule type" value="Genomic_DNA"/>
</dbReference>
<dbReference type="Proteomes" id="UP000217446">
    <property type="component" value="Unassembled WGS sequence"/>
</dbReference>
<feature type="region of interest" description="Disordered" evidence="2">
    <location>
        <begin position="99"/>
        <end position="122"/>
    </location>
</feature>
<dbReference type="Pfam" id="PF07228">
    <property type="entry name" value="SpoIIE"/>
    <property type="match status" value="1"/>
</dbReference>
<keyword evidence="1" id="KW-0378">Hydrolase</keyword>
<evidence type="ECO:0000256" key="1">
    <source>
        <dbReference type="ARBA" id="ARBA00022801"/>
    </source>
</evidence>
<evidence type="ECO:0000313" key="5">
    <source>
        <dbReference type="Proteomes" id="UP000217446"/>
    </source>
</evidence>
<evidence type="ECO:0000313" key="4">
    <source>
        <dbReference type="EMBL" id="GAX56870.1"/>
    </source>
</evidence>
<dbReference type="PANTHER" id="PTHR43156:SF2">
    <property type="entry name" value="STAGE II SPORULATION PROTEIN E"/>
    <property type="match status" value="1"/>
</dbReference>
<gene>
    <name evidence="4" type="ORF">SO3561_08438</name>
</gene>